<evidence type="ECO:0000256" key="2">
    <source>
        <dbReference type="SAM" id="MobiDB-lite"/>
    </source>
</evidence>
<organism evidence="5 6">
    <name type="scientific">Herminiimonas arsenicoxydans</name>
    <dbReference type="NCBI Taxonomy" id="204773"/>
    <lineage>
        <taxon>Bacteria</taxon>
        <taxon>Pseudomonadati</taxon>
        <taxon>Pseudomonadota</taxon>
        <taxon>Betaproteobacteria</taxon>
        <taxon>Burkholderiales</taxon>
        <taxon>Oxalobacteraceae</taxon>
        <taxon>Herminiimonas</taxon>
    </lineage>
</organism>
<dbReference type="OrthoDB" id="9795421at2"/>
<dbReference type="Gene3D" id="2.70.70.10">
    <property type="entry name" value="Glucose Permease (Domain IIA)"/>
    <property type="match status" value="1"/>
</dbReference>
<dbReference type="InterPro" id="IPR018392">
    <property type="entry name" value="LysM"/>
</dbReference>
<dbReference type="eggNOG" id="COG4942">
    <property type="taxonomic scope" value="Bacteria"/>
</dbReference>
<feature type="domain" description="LysM" evidence="4">
    <location>
        <begin position="47"/>
        <end position="91"/>
    </location>
</feature>
<name>A4G4J4_HERAR</name>
<keyword evidence="6" id="KW-1185">Reference proteome</keyword>
<dbReference type="PROSITE" id="PS51782">
    <property type="entry name" value="LYSM"/>
    <property type="match status" value="1"/>
</dbReference>
<dbReference type="InterPro" id="IPR050570">
    <property type="entry name" value="Cell_wall_metabolism_enzyme"/>
</dbReference>
<dbReference type="Pfam" id="PF01476">
    <property type="entry name" value="LysM"/>
    <property type="match status" value="1"/>
</dbReference>
<evidence type="ECO:0000313" key="5">
    <source>
        <dbReference type="EMBL" id="CAL61431.1"/>
    </source>
</evidence>
<dbReference type="GO" id="GO:0004222">
    <property type="term" value="F:metalloendopeptidase activity"/>
    <property type="evidence" value="ECO:0007669"/>
    <property type="project" value="TreeGrafter"/>
</dbReference>
<feature type="chain" id="PRO_5002668143" evidence="3">
    <location>
        <begin position="26"/>
        <end position="304"/>
    </location>
</feature>
<keyword evidence="3" id="KW-0732">Signal</keyword>
<dbReference type="PROSITE" id="PS51257">
    <property type="entry name" value="PROKAR_LIPOPROTEIN"/>
    <property type="match status" value="1"/>
</dbReference>
<dbReference type="PANTHER" id="PTHR21666:SF263">
    <property type="entry name" value="MUREIN HYDROLASE ACTIVATOR NLPD"/>
    <property type="match status" value="1"/>
</dbReference>
<dbReference type="CDD" id="cd12797">
    <property type="entry name" value="M23_peptidase"/>
    <property type="match status" value="1"/>
</dbReference>
<dbReference type="PANTHER" id="PTHR21666">
    <property type="entry name" value="PEPTIDASE-RELATED"/>
    <property type="match status" value="1"/>
</dbReference>
<dbReference type="GO" id="GO:0009279">
    <property type="term" value="C:cell outer membrane"/>
    <property type="evidence" value="ECO:0007669"/>
    <property type="project" value="TreeGrafter"/>
</dbReference>
<evidence type="ECO:0000256" key="1">
    <source>
        <dbReference type="ARBA" id="ARBA00038420"/>
    </source>
</evidence>
<dbReference type="Proteomes" id="UP000006697">
    <property type="component" value="Chromosome"/>
</dbReference>
<dbReference type="CDD" id="cd00118">
    <property type="entry name" value="LysM"/>
    <property type="match status" value="1"/>
</dbReference>
<dbReference type="GO" id="GO:0032153">
    <property type="term" value="C:cell division site"/>
    <property type="evidence" value="ECO:0007669"/>
    <property type="project" value="TreeGrafter"/>
</dbReference>
<reference evidence="5 6" key="1">
    <citation type="journal article" date="2007" name="PLoS Genet.">
        <title>A tale of two oxidation states: bacterial colonization of arsenic-rich environments.</title>
        <authorList>
            <person name="Muller D."/>
            <person name="Medigue C."/>
            <person name="Koechler S."/>
            <person name="Barbe V."/>
            <person name="Barakat M."/>
            <person name="Talla E."/>
            <person name="Bonnefoy V."/>
            <person name="Krin E."/>
            <person name="Arsene-Ploetze F."/>
            <person name="Carapito C."/>
            <person name="Chandler M."/>
            <person name="Cournoyer B."/>
            <person name="Cruveiller S."/>
            <person name="Dossat C."/>
            <person name="Duval S."/>
            <person name="Heymann M."/>
            <person name="Leize E."/>
            <person name="Lieutaud A."/>
            <person name="Lievremont D."/>
            <person name="Makita Y."/>
            <person name="Mangenot S."/>
            <person name="Nitschke W."/>
            <person name="Ortet P."/>
            <person name="Perdrial N."/>
            <person name="Schoepp B."/>
            <person name="Siguier N."/>
            <person name="Simeonova D.D."/>
            <person name="Rouy Z."/>
            <person name="Segurens B."/>
            <person name="Turlin E."/>
            <person name="Vallenet D."/>
            <person name="Van Dorsselaer A."/>
            <person name="Weiss S."/>
            <person name="Weissenbach J."/>
            <person name="Lett M.C."/>
            <person name="Danchin A."/>
            <person name="Bertin P.N."/>
        </authorList>
    </citation>
    <scope>NUCLEOTIDE SEQUENCE [LARGE SCALE GENOMIC DNA]</scope>
    <source>
        <strain evidence="6">ULPAs1</strain>
    </source>
</reference>
<dbReference type="KEGG" id="har:HEAR1256"/>
<evidence type="ECO:0000313" key="6">
    <source>
        <dbReference type="Proteomes" id="UP000006697"/>
    </source>
</evidence>
<feature type="signal peptide" evidence="3">
    <location>
        <begin position="1"/>
        <end position="25"/>
    </location>
</feature>
<dbReference type="STRING" id="204773.HEAR1256"/>
<gene>
    <name evidence="5" type="ordered locus">HEAR1256</name>
</gene>
<dbReference type="SMART" id="SM00257">
    <property type="entry name" value="LysM"/>
    <property type="match status" value="1"/>
</dbReference>
<dbReference type="Gene3D" id="3.10.350.10">
    <property type="entry name" value="LysM domain"/>
    <property type="match status" value="1"/>
</dbReference>
<dbReference type="InterPro" id="IPR036779">
    <property type="entry name" value="LysM_dom_sf"/>
</dbReference>
<accession>A4G4J4</accession>
<dbReference type="AlphaFoldDB" id="A4G4J4"/>
<dbReference type="eggNOG" id="COG1388">
    <property type="taxonomic scope" value="Bacteria"/>
</dbReference>
<proteinExistence type="inferred from homology"/>
<feature type="region of interest" description="Disordered" evidence="2">
    <location>
        <begin position="94"/>
        <end position="171"/>
    </location>
</feature>
<dbReference type="HOGENOM" id="CLU_029425_0_3_4"/>
<protein>
    <submittedName>
        <fullName evidence="5">Peptidase M23B</fullName>
    </submittedName>
</protein>
<dbReference type="SUPFAM" id="SSF54106">
    <property type="entry name" value="LysM domain"/>
    <property type="match status" value="1"/>
</dbReference>
<dbReference type="InterPro" id="IPR016047">
    <property type="entry name" value="M23ase_b-sheet_dom"/>
</dbReference>
<dbReference type="EMBL" id="CU207211">
    <property type="protein sequence ID" value="CAL61431.1"/>
    <property type="molecule type" value="Genomic_DNA"/>
</dbReference>
<dbReference type="InterPro" id="IPR011055">
    <property type="entry name" value="Dup_hybrid_motif"/>
</dbReference>
<evidence type="ECO:0000256" key="3">
    <source>
        <dbReference type="SAM" id="SignalP"/>
    </source>
</evidence>
<dbReference type="SUPFAM" id="SSF51261">
    <property type="entry name" value="Duplicated hybrid motif"/>
    <property type="match status" value="1"/>
</dbReference>
<dbReference type="Pfam" id="PF01551">
    <property type="entry name" value="Peptidase_M23"/>
    <property type="match status" value="1"/>
</dbReference>
<sequence>MKKFRITLLVLLVGSLAACGTTHRAAPVTERTIGGASTAKNTADDRNFYTVKKGDTLYRIALDFGQSYSELVTWNKLANPNDIKVDQVLRVAPPDAPAARSGGAQTGAVATGSGAEARPLSAPAASTAGNKTSPRGEKRPYSDSTLADMQKPEGAAVTTPPKAVASSDKPAEIPAAAATGAEYETVSWMWPAEGKLVATFDDNKKGIDIAGKSGQQVLAAGAGKVMYAGSGIRGYGNLVIVKHTSTLLSAYAHNKIIHVKEGQSVSKGQKIADMGDSDADSVKLHFEIRQQGKPVDPSKFLPSR</sequence>
<comment type="similarity">
    <text evidence="1">Belongs to the E.coli NlpD/Haemophilus LppB family.</text>
</comment>
<evidence type="ECO:0000259" key="4">
    <source>
        <dbReference type="PROSITE" id="PS51782"/>
    </source>
</evidence>